<dbReference type="EMBL" id="ABEU02000016">
    <property type="protein sequence ID" value="PNR37895.1"/>
    <property type="molecule type" value="Genomic_DNA"/>
</dbReference>
<organism evidence="2">
    <name type="scientific">Physcomitrium patens</name>
    <name type="common">Spreading-leaved earth moss</name>
    <name type="synonym">Physcomitrella patens</name>
    <dbReference type="NCBI Taxonomy" id="3218"/>
    <lineage>
        <taxon>Eukaryota</taxon>
        <taxon>Viridiplantae</taxon>
        <taxon>Streptophyta</taxon>
        <taxon>Embryophyta</taxon>
        <taxon>Bryophyta</taxon>
        <taxon>Bryophytina</taxon>
        <taxon>Bryopsida</taxon>
        <taxon>Funariidae</taxon>
        <taxon>Funariales</taxon>
        <taxon>Funariaceae</taxon>
        <taxon>Physcomitrium</taxon>
    </lineage>
</organism>
<dbReference type="Gramene" id="Pp3c16_15200V3.1">
    <property type="protein sequence ID" value="Pp3c16_15200V3.1"/>
    <property type="gene ID" value="Pp3c16_15200"/>
</dbReference>
<keyword evidence="4" id="KW-1185">Reference proteome</keyword>
<dbReference type="Proteomes" id="UP000006727">
    <property type="component" value="Chromosome 16"/>
</dbReference>
<evidence type="ECO:0000313" key="3">
    <source>
        <dbReference type="EnsemblPlants" id="Pp3c16_15200V3.1"/>
    </source>
</evidence>
<reference evidence="3" key="3">
    <citation type="submission" date="2020-12" db="UniProtKB">
        <authorList>
            <consortium name="EnsemblPlants"/>
        </authorList>
    </citation>
    <scope>IDENTIFICATION</scope>
</reference>
<comment type="similarity">
    <text evidence="1">Belongs to the CTAG/PCC1 family.</text>
</comment>
<dbReference type="GO" id="GO:0070525">
    <property type="term" value="P:tRNA threonylcarbamoyladenosine metabolic process"/>
    <property type="evidence" value="ECO:0000318"/>
    <property type="project" value="GO_Central"/>
</dbReference>
<dbReference type="GO" id="GO:0000408">
    <property type="term" value="C:EKC/KEOPS complex"/>
    <property type="evidence" value="ECO:0000318"/>
    <property type="project" value="GO_Central"/>
</dbReference>
<evidence type="ECO:0000256" key="1">
    <source>
        <dbReference type="ARBA" id="ARBA00007073"/>
    </source>
</evidence>
<gene>
    <name evidence="2" type="ORF">PHYPA_021005</name>
</gene>
<dbReference type="AlphaFoldDB" id="A0A2K1J8N7"/>
<sequence length="51" mass="5960">MWILWHSFMNVEYPSETLANIVETTLAVDPELQPGKVHREMSVQGVRDQFE</sequence>
<protein>
    <submittedName>
        <fullName evidence="2 3">Uncharacterized protein</fullName>
    </submittedName>
</protein>
<reference evidence="2 4" key="2">
    <citation type="journal article" date="2018" name="Plant J.">
        <title>The Physcomitrella patens chromosome-scale assembly reveals moss genome structure and evolution.</title>
        <authorList>
            <person name="Lang D."/>
            <person name="Ullrich K.K."/>
            <person name="Murat F."/>
            <person name="Fuchs J."/>
            <person name="Jenkins J."/>
            <person name="Haas F.B."/>
            <person name="Piednoel M."/>
            <person name="Gundlach H."/>
            <person name="Van Bel M."/>
            <person name="Meyberg R."/>
            <person name="Vives C."/>
            <person name="Morata J."/>
            <person name="Symeonidi A."/>
            <person name="Hiss M."/>
            <person name="Muchero W."/>
            <person name="Kamisugi Y."/>
            <person name="Saleh O."/>
            <person name="Blanc G."/>
            <person name="Decker E.L."/>
            <person name="van Gessel N."/>
            <person name="Grimwood J."/>
            <person name="Hayes R.D."/>
            <person name="Graham S.W."/>
            <person name="Gunter L.E."/>
            <person name="McDaniel S.F."/>
            <person name="Hoernstein S.N.W."/>
            <person name="Larsson A."/>
            <person name="Li F.W."/>
            <person name="Perroud P.F."/>
            <person name="Phillips J."/>
            <person name="Ranjan P."/>
            <person name="Rokshar D.S."/>
            <person name="Rothfels C.J."/>
            <person name="Schneider L."/>
            <person name="Shu S."/>
            <person name="Stevenson D.W."/>
            <person name="Thummler F."/>
            <person name="Tillich M."/>
            <person name="Villarreal Aguilar J.C."/>
            <person name="Widiez T."/>
            <person name="Wong G.K."/>
            <person name="Wymore A."/>
            <person name="Zhang Y."/>
            <person name="Zimmer A.D."/>
            <person name="Quatrano R.S."/>
            <person name="Mayer K.F.X."/>
            <person name="Goodstein D."/>
            <person name="Casacuberta J.M."/>
            <person name="Vandepoele K."/>
            <person name="Reski R."/>
            <person name="Cuming A.C."/>
            <person name="Tuskan G.A."/>
            <person name="Maumus F."/>
            <person name="Salse J."/>
            <person name="Schmutz J."/>
            <person name="Rensing S.A."/>
        </authorList>
    </citation>
    <scope>NUCLEOTIDE SEQUENCE [LARGE SCALE GENOMIC DNA]</scope>
    <source>
        <strain evidence="3 4">cv. Gransden 2004</strain>
    </source>
</reference>
<name>A0A2K1J8N7_PHYPA</name>
<evidence type="ECO:0000313" key="2">
    <source>
        <dbReference type="EMBL" id="PNR37895.1"/>
    </source>
</evidence>
<dbReference type="InterPro" id="IPR015419">
    <property type="entry name" value="CTAG/Pcc1"/>
</dbReference>
<dbReference type="Pfam" id="PF09341">
    <property type="entry name" value="Pcc1"/>
    <property type="match status" value="1"/>
</dbReference>
<dbReference type="InParanoid" id="A0A2K1J8N7"/>
<accession>A0A2K1J8N7</accession>
<evidence type="ECO:0000313" key="4">
    <source>
        <dbReference type="Proteomes" id="UP000006727"/>
    </source>
</evidence>
<proteinExistence type="inferred from homology"/>
<dbReference type="Gene3D" id="3.30.310.50">
    <property type="entry name" value="Alpha-D-phosphohexomutase, C-terminal domain"/>
    <property type="match status" value="1"/>
</dbReference>
<reference evidence="2 4" key="1">
    <citation type="journal article" date="2008" name="Science">
        <title>The Physcomitrella genome reveals evolutionary insights into the conquest of land by plants.</title>
        <authorList>
            <person name="Rensing S."/>
            <person name="Lang D."/>
            <person name="Zimmer A."/>
            <person name="Terry A."/>
            <person name="Salamov A."/>
            <person name="Shapiro H."/>
            <person name="Nishiyama T."/>
            <person name="Perroud P.-F."/>
            <person name="Lindquist E."/>
            <person name="Kamisugi Y."/>
            <person name="Tanahashi T."/>
            <person name="Sakakibara K."/>
            <person name="Fujita T."/>
            <person name="Oishi K."/>
            <person name="Shin-I T."/>
            <person name="Kuroki Y."/>
            <person name="Toyoda A."/>
            <person name="Suzuki Y."/>
            <person name="Hashimoto A."/>
            <person name="Yamaguchi K."/>
            <person name="Sugano A."/>
            <person name="Kohara Y."/>
            <person name="Fujiyama A."/>
            <person name="Anterola A."/>
            <person name="Aoki S."/>
            <person name="Ashton N."/>
            <person name="Barbazuk W.B."/>
            <person name="Barker E."/>
            <person name="Bennetzen J."/>
            <person name="Bezanilla M."/>
            <person name="Blankenship R."/>
            <person name="Cho S.H."/>
            <person name="Dutcher S."/>
            <person name="Estelle M."/>
            <person name="Fawcett J.A."/>
            <person name="Gundlach H."/>
            <person name="Hanada K."/>
            <person name="Heyl A."/>
            <person name="Hicks K.A."/>
            <person name="Hugh J."/>
            <person name="Lohr M."/>
            <person name="Mayer K."/>
            <person name="Melkozernov A."/>
            <person name="Murata T."/>
            <person name="Nelson D."/>
            <person name="Pils B."/>
            <person name="Prigge M."/>
            <person name="Reiss B."/>
            <person name="Renner T."/>
            <person name="Rombauts S."/>
            <person name="Rushton P."/>
            <person name="Sanderfoot A."/>
            <person name="Schween G."/>
            <person name="Shiu S.-H."/>
            <person name="Stueber K."/>
            <person name="Theodoulou F.L."/>
            <person name="Tu H."/>
            <person name="Van de Peer Y."/>
            <person name="Verrier P.J."/>
            <person name="Waters E."/>
            <person name="Wood A."/>
            <person name="Yang L."/>
            <person name="Cove D."/>
            <person name="Cuming A."/>
            <person name="Hasebe M."/>
            <person name="Lucas S."/>
            <person name="Mishler D.B."/>
            <person name="Reski R."/>
            <person name="Grigoriev I."/>
            <person name="Quatrano R.S."/>
            <person name="Boore J.L."/>
        </authorList>
    </citation>
    <scope>NUCLEOTIDE SEQUENCE [LARGE SCALE GENOMIC DNA]</scope>
    <source>
        <strain evidence="3 4">cv. Gransden 2004</strain>
    </source>
</reference>
<dbReference type="EnsemblPlants" id="Pp3c16_15200V3.1">
    <property type="protein sequence ID" value="Pp3c16_15200V3.1"/>
    <property type="gene ID" value="Pp3c16_15200"/>
</dbReference>